<accession>A0A4P6ZH23</accession>
<dbReference type="AlphaFoldDB" id="A0A4P6ZH23"/>
<evidence type="ECO:0000313" key="2">
    <source>
        <dbReference type="Proteomes" id="UP000294419"/>
    </source>
</evidence>
<proteinExistence type="predicted"/>
<dbReference type="EMBL" id="CP037954">
    <property type="protein sequence ID" value="QBO59021.1"/>
    <property type="molecule type" value="Genomic_DNA"/>
</dbReference>
<gene>
    <name evidence="1" type="ORF">NBC122_02215</name>
</gene>
<organism evidence="1 2">
    <name type="scientific">Chryseobacterium salivictor</name>
    <dbReference type="NCBI Taxonomy" id="2547600"/>
    <lineage>
        <taxon>Bacteria</taxon>
        <taxon>Pseudomonadati</taxon>
        <taxon>Bacteroidota</taxon>
        <taxon>Flavobacteriia</taxon>
        <taxon>Flavobacteriales</taxon>
        <taxon>Weeksellaceae</taxon>
        <taxon>Chryseobacterium group</taxon>
        <taxon>Chryseobacterium</taxon>
    </lineage>
</organism>
<name>A0A4P6ZH23_9FLAO</name>
<protein>
    <recommendedName>
        <fullName evidence="3">GIY-YIG domain-containing protein</fullName>
    </recommendedName>
</protein>
<keyword evidence="2" id="KW-1185">Reference proteome</keyword>
<reference evidence="1 2" key="1">
    <citation type="submission" date="2019-03" db="EMBL/GenBank/DDBJ databases">
        <authorList>
            <person name="Kim H."/>
            <person name="Yu S.-M."/>
        </authorList>
    </citation>
    <scope>NUCLEOTIDE SEQUENCE [LARGE SCALE GENOMIC DNA]</scope>
    <source>
        <strain evidence="1 2">NBC122</strain>
    </source>
</reference>
<evidence type="ECO:0000313" key="1">
    <source>
        <dbReference type="EMBL" id="QBO59021.1"/>
    </source>
</evidence>
<dbReference type="Proteomes" id="UP000294419">
    <property type="component" value="Chromosome"/>
</dbReference>
<evidence type="ECO:0008006" key="3">
    <source>
        <dbReference type="Google" id="ProtNLM"/>
    </source>
</evidence>
<sequence>MLKQNEQTEFMDFNNIDEIKKAGFIGFKKMSELFVDSSSIPKIKGVYLVLNPNFKKAEYLQIGTGGHFKGKNPNILIDELKSNWVENSFVVYIGKAGSETSKATLNSRLKQYFGFGQGKNIGHWGGRLIWQLKNSNDLIVCWKPLLNDDPRTFENTLIKKFVSEFSKRPFANLAD</sequence>
<dbReference type="KEGG" id="csal:NBC122_02215"/>